<name>A0A915ADV9_PARUN</name>
<reference evidence="2" key="1">
    <citation type="submission" date="2022-11" db="UniProtKB">
        <authorList>
            <consortium name="WormBaseParasite"/>
        </authorList>
    </citation>
    <scope>IDENTIFICATION</scope>
</reference>
<evidence type="ECO:0000313" key="2">
    <source>
        <dbReference type="WBParaSite" id="PgR006_g093_t02"/>
    </source>
</evidence>
<dbReference type="WBParaSite" id="PgR006_g093_t02">
    <property type="protein sequence ID" value="PgR006_g093_t02"/>
    <property type="gene ID" value="PgR006_g093"/>
</dbReference>
<sequence>IQRQPQLLCRTFANAIERPYKGTSTLKCRAACERRFACAILSLRSARVVQPYLHLRTCCSSLRMKEAERYQSMSIRAILCCNY</sequence>
<accession>A0A915ADV9</accession>
<dbReference type="Proteomes" id="UP000887569">
    <property type="component" value="Unplaced"/>
</dbReference>
<organism evidence="1 2">
    <name type="scientific">Parascaris univalens</name>
    <name type="common">Nematode worm</name>
    <dbReference type="NCBI Taxonomy" id="6257"/>
    <lineage>
        <taxon>Eukaryota</taxon>
        <taxon>Metazoa</taxon>
        <taxon>Ecdysozoa</taxon>
        <taxon>Nematoda</taxon>
        <taxon>Chromadorea</taxon>
        <taxon>Rhabditida</taxon>
        <taxon>Spirurina</taxon>
        <taxon>Ascaridomorpha</taxon>
        <taxon>Ascaridoidea</taxon>
        <taxon>Ascarididae</taxon>
        <taxon>Parascaris</taxon>
    </lineage>
</organism>
<keyword evidence="1" id="KW-1185">Reference proteome</keyword>
<dbReference type="AlphaFoldDB" id="A0A915ADV9"/>
<proteinExistence type="predicted"/>
<evidence type="ECO:0000313" key="1">
    <source>
        <dbReference type="Proteomes" id="UP000887569"/>
    </source>
</evidence>
<protein>
    <submittedName>
        <fullName evidence="2">Ubiquitin-like domain-containing protein</fullName>
    </submittedName>
</protein>